<reference evidence="2 3" key="1">
    <citation type="journal article" date="2015" name="Biotechnol. Biofuels">
        <title>Enhanced degradation of softwood versus hardwood by the white-rot fungus Pycnoporus coccineus.</title>
        <authorList>
            <person name="Couturier M."/>
            <person name="Navarro D."/>
            <person name="Chevret D."/>
            <person name="Henrissat B."/>
            <person name="Piumi F."/>
            <person name="Ruiz-Duenas F.J."/>
            <person name="Martinez A.T."/>
            <person name="Grigoriev I.V."/>
            <person name="Riley R."/>
            <person name="Lipzen A."/>
            <person name="Berrin J.G."/>
            <person name="Master E.R."/>
            <person name="Rosso M.N."/>
        </authorList>
    </citation>
    <scope>NUCLEOTIDE SEQUENCE [LARGE SCALE GENOMIC DNA]</scope>
    <source>
        <strain evidence="2 3">BRFM310</strain>
    </source>
</reference>
<protein>
    <recommendedName>
        <fullName evidence="1">MULE transposase domain-containing protein</fullName>
    </recommendedName>
</protein>
<feature type="non-terminal residue" evidence="2">
    <location>
        <position position="560"/>
    </location>
</feature>
<dbReference type="AlphaFoldDB" id="A0A1Y2I6A7"/>
<evidence type="ECO:0000313" key="3">
    <source>
        <dbReference type="Proteomes" id="UP000193067"/>
    </source>
</evidence>
<sequence>MKFINVSSEEARGDTVPLKAAQKASNVYLSKLWLTKEQYQQLADLYANAEVSSQEYRPESDSDQLAAASWLAAVGLDLDGRKGLGNRWSSRWSQESGKPKGEIIRKLFQWCASAVYLLPVEKQSTNHGISRLSDCGYPHESRNARLRHTPVPFTGCLAHAEVLYQKRTGKIMMTRGYFEHNQDCREAFLTRIPPMPLHPSVFEVALAQLHDGANLSDIQDKNRQMFRNCAYRGQPPDLRGSSFRWLMRKSDTRSLYRQFNRLRGVNTAQPSHLNIDEWLNPSSAAYNKGFAAAVFHYSARAAKDDRFEVCIATPEMKEASWKYAHGSQIILDGTFGLCDKKLLLFIVMGIDEKKRGVPLAFLLFSAPSGNQNTSSGYNTEILTRLLSRWQAALGSRHGTSFAPRVAITDTDLKERGALLNIFPSIWLLLCKFHLRQSWRNHRSRVLKGNSAYHSDVRTRLRRLEESLIKTTVFANAVQLLADERAALAGELDPAAREAIVGGHAHLDYLEAYWLSDALWCSWSDYGRMRAAELLGCPVDGVLPTTNHLESFNGVLKRKHI</sequence>
<organism evidence="2 3">
    <name type="scientific">Trametes coccinea (strain BRFM310)</name>
    <name type="common">Pycnoporus coccineus</name>
    <dbReference type="NCBI Taxonomy" id="1353009"/>
    <lineage>
        <taxon>Eukaryota</taxon>
        <taxon>Fungi</taxon>
        <taxon>Dikarya</taxon>
        <taxon>Basidiomycota</taxon>
        <taxon>Agaricomycotina</taxon>
        <taxon>Agaricomycetes</taxon>
        <taxon>Polyporales</taxon>
        <taxon>Polyporaceae</taxon>
        <taxon>Trametes</taxon>
    </lineage>
</organism>
<evidence type="ECO:0000259" key="1">
    <source>
        <dbReference type="Pfam" id="PF10551"/>
    </source>
</evidence>
<dbReference type="InterPro" id="IPR018289">
    <property type="entry name" value="MULE_transposase_dom"/>
</dbReference>
<dbReference type="OrthoDB" id="2422225at2759"/>
<dbReference type="EMBL" id="KZ084170">
    <property type="protein sequence ID" value="OSC96665.1"/>
    <property type="molecule type" value="Genomic_DNA"/>
</dbReference>
<evidence type="ECO:0000313" key="2">
    <source>
        <dbReference type="EMBL" id="OSC96665.1"/>
    </source>
</evidence>
<accession>A0A1Y2I6A7</accession>
<dbReference type="PANTHER" id="PTHR35385:SF2">
    <property type="entry name" value="PROTEIN B, PUTATIVE-RELATED"/>
    <property type="match status" value="1"/>
</dbReference>
<feature type="domain" description="MULE transposase" evidence="1">
    <location>
        <begin position="329"/>
        <end position="436"/>
    </location>
</feature>
<dbReference type="PANTHER" id="PTHR35385">
    <property type="entry name" value="PROTEIN B, PUTATIVE-RELATED-RELATED"/>
    <property type="match status" value="1"/>
</dbReference>
<dbReference type="STRING" id="1353009.A0A1Y2I6A7"/>
<keyword evidence="3" id="KW-1185">Reference proteome</keyword>
<gene>
    <name evidence="2" type="ORF">PYCCODRAFT_1378706</name>
</gene>
<name>A0A1Y2I6A7_TRAC3</name>
<dbReference type="Proteomes" id="UP000193067">
    <property type="component" value="Unassembled WGS sequence"/>
</dbReference>
<dbReference type="Pfam" id="PF10551">
    <property type="entry name" value="MULE"/>
    <property type="match status" value="1"/>
</dbReference>
<proteinExistence type="predicted"/>